<organism evidence="2 3">
    <name type="scientific">Polymorphospora rubra</name>
    <dbReference type="NCBI Taxonomy" id="338584"/>
    <lineage>
        <taxon>Bacteria</taxon>
        <taxon>Bacillati</taxon>
        <taxon>Actinomycetota</taxon>
        <taxon>Actinomycetes</taxon>
        <taxon>Micromonosporales</taxon>
        <taxon>Micromonosporaceae</taxon>
        <taxon>Polymorphospora</taxon>
    </lineage>
</organism>
<dbReference type="EMBL" id="AP023359">
    <property type="protein sequence ID" value="BCJ65108.1"/>
    <property type="molecule type" value="Genomic_DNA"/>
</dbReference>
<evidence type="ECO:0000313" key="3">
    <source>
        <dbReference type="Proteomes" id="UP000680866"/>
    </source>
</evidence>
<dbReference type="RefSeq" id="WP_212824366.1">
    <property type="nucleotide sequence ID" value="NZ_AP023359.1"/>
</dbReference>
<accession>A0A810N0D0</accession>
<protein>
    <recommendedName>
        <fullName evidence="1">Schlafen AlbA-2 domain-containing protein</fullName>
    </recommendedName>
</protein>
<evidence type="ECO:0000313" key="2">
    <source>
        <dbReference type="EMBL" id="BCJ65108.1"/>
    </source>
</evidence>
<dbReference type="Pfam" id="PF04326">
    <property type="entry name" value="SLFN_AlbA_2"/>
    <property type="match status" value="1"/>
</dbReference>
<evidence type="ECO:0000259" key="1">
    <source>
        <dbReference type="Pfam" id="PF04326"/>
    </source>
</evidence>
<keyword evidence="3" id="KW-1185">Reference proteome</keyword>
<dbReference type="PANTHER" id="PTHR30595">
    <property type="entry name" value="GLPR-RELATED TRANSCRIPTIONAL REPRESSOR"/>
    <property type="match status" value="1"/>
</dbReference>
<name>A0A810N0D0_9ACTN</name>
<dbReference type="Proteomes" id="UP000680866">
    <property type="component" value="Chromosome"/>
</dbReference>
<dbReference type="KEGG" id="pry:Prubr_21290"/>
<proteinExistence type="predicted"/>
<gene>
    <name evidence="2" type="ORF">Prubr_21290</name>
</gene>
<sequence>MAIRWSAIHEQLGETPRDLDYELLERAVSEGVLEQENLDWKKALPGKDQGQIDEFAKDVAAMANSRGGLIVYGVSEERGKGRADEIVGVDASETQQRRLRSLAFGQVQPMVAGLDVIPLTSADGSTSVLVLSVPQSADAPHVIGRENRIGVPFRSGPETHWMRERELERSYSDRFTRRDVERTQLATLIEEVTDHLDLARSAWIVGAARPRTPLTSILGPLQRDQVTTALEAALHQSIDILPNSLRRYPIIRELGNSVYNPQVGLRRWVVHYIHDAFDVQSALVHVELHHDGSAILAAEVGGWGGPPAISGVHSQVFCAAVESFAADFVALASTYARTLGVTSPLAFRSDIHRAATTTSLIAMGNRSIGGHEIEEVERLKGTRSVARFKPVSGEMSANLAAEGLRDTARSVAVDVLHQFGVARLSLLG</sequence>
<feature type="domain" description="Schlafen AlbA-2" evidence="1">
    <location>
        <begin position="34"/>
        <end position="158"/>
    </location>
</feature>
<dbReference type="Gene3D" id="3.30.950.30">
    <property type="entry name" value="Schlafen, AAA domain"/>
    <property type="match status" value="1"/>
</dbReference>
<dbReference type="InterPro" id="IPR007421">
    <property type="entry name" value="Schlafen_AlbA_2_dom"/>
</dbReference>
<reference evidence="2" key="1">
    <citation type="submission" date="2020-08" db="EMBL/GenBank/DDBJ databases">
        <title>Whole genome shotgun sequence of Polymorphospora rubra NBRC 101157.</title>
        <authorList>
            <person name="Komaki H."/>
            <person name="Tamura T."/>
        </authorList>
    </citation>
    <scope>NUCLEOTIDE SEQUENCE</scope>
    <source>
        <strain evidence="2">NBRC 101157</strain>
    </source>
</reference>
<dbReference type="AlphaFoldDB" id="A0A810N0D0"/>
<dbReference type="InterPro" id="IPR038461">
    <property type="entry name" value="Schlafen_AlbA_2_dom_sf"/>
</dbReference>
<dbReference type="PANTHER" id="PTHR30595:SF6">
    <property type="entry name" value="SCHLAFEN ALBA-2 DOMAIN-CONTAINING PROTEIN"/>
    <property type="match status" value="1"/>
</dbReference>